<dbReference type="InterPro" id="IPR002347">
    <property type="entry name" value="SDR_fam"/>
</dbReference>
<evidence type="ECO:0000256" key="1">
    <source>
        <dbReference type="ARBA" id="ARBA00023002"/>
    </source>
</evidence>
<dbReference type="SUPFAM" id="SSF51735">
    <property type="entry name" value="NAD(P)-binding Rossmann-fold domains"/>
    <property type="match status" value="1"/>
</dbReference>
<proteinExistence type="predicted"/>
<dbReference type="EMBL" id="BAABFT010000001">
    <property type="protein sequence ID" value="GAA4309082.1"/>
    <property type="molecule type" value="Genomic_DNA"/>
</dbReference>
<dbReference type="Proteomes" id="UP001500582">
    <property type="component" value="Unassembled WGS sequence"/>
</dbReference>
<keyword evidence="3" id="KW-1185">Reference proteome</keyword>
<comment type="caution">
    <text evidence="2">The sequence shown here is derived from an EMBL/GenBank/DDBJ whole genome shotgun (WGS) entry which is preliminary data.</text>
</comment>
<accession>A0ABP8FQV3</accession>
<protein>
    <submittedName>
        <fullName evidence="2">SDR family oxidoreductase</fullName>
    </submittedName>
</protein>
<dbReference type="PRINTS" id="PR00081">
    <property type="entry name" value="GDHRDH"/>
</dbReference>
<reference evidence="3" key="1">
    <citation type="journal article" date="2019" name="Int. J. Syst. Evol. Microbiol.">
        <title>The Global Catalogue of Microorganisms (GCM) 10K type strain sequencing project: providing services to taxonomists for standard genome sequencing and annotation.</title>
        <authorList>
            <consortium name="The Broad Institute Genomics Platform"/>
            <consortium name="The Broad Institute Genome Sequencing Center for Infectious Disease"/>
            <person name="Wu L."/>
            <person name="Ma J."/>
        </authorList>
    </citation>
    <scope>NUCLEOTIDE SEQUENCE [LARGE SCALE GENOMIC DNA]</scope>
    <source>
        <strain evidence="3">JCM 17705</strain>
    </source>
</reference>
<evidence type="ECO:0000313" key="2">
    <source>
        <dbReference type="EMBL" id="GAA4309082.1"/>
    </source>
</evidence>
<dbReference type="PANTHER" id="PTHR43157">
    <property type="entry name" value="PHOSPHATIDYLINOSITOL-GLYCAN BIOSYNTHESIS CLASS F PROTEIN-RELATED"/>
    <property type="match status" value="1"/>
</dbReference>
<name>A0ABP8FQV3_9SPHI</name>
<gene>
    <name evidence="2" type="ORF">GCM10023149_03250</name>
</gene>
<organism evidence="2 3">
    <name type="scientific">Mucilaginibacter gynuensis</name>
    <dbReference type="NCBI Taxonomy" id="1302236"/>
    <lineage>
        <taxon>Bacteria</taxon>
        <taxon>Pseudomonadati</taxon>
        <taxon>Bacteroidota</taxon>
        <taxon>Sphingobacteriia</taxon>
        <taxon>Sphingobacteriales</taxon>
        <taxon>Sphingobacteriaceae</taxon>
        <taxon>Mucilaginibacter</taxon>
    </lineage>
</organism>
<sequence length="294" mass="32086">MAAITTVITGATSGIGKETAIALAKKKHALYLLVRDVAKGEMLVKQLTVETGNHEIYVVYCNLTDLQSVYKAAETLKSKLFAINVLINNAGGIFAEFGLSTDGYELTFAANHLGHFVLTNALLPLLERGQARVINVSSEGHKIGRPAFDELHGIKKYSSMHAYANAKLYNIFFTKSLAEKFGGKGITSFALHPGVVKSNFWDGISWKGVTGFMKLLMTLVRPFMISAEKGALTTIYLATQNGLHTKSGQYFNKCRVAKTSAMANDVAAREALWNLSQKAYDKLLSVTLVKQAEK</sequence>
<evidence type="ECO:0000313" key="3">
    <source>
        <dbReference type="Proteomes" id="UP001500582"/>
    </source>
</evidence>
<dbReference type="Pfam" id="PF00106">
    <property type="entry name" value="adh_short"/>
    <property type="match status" value="1"/>
</dbReference>
<dbReference type="PANTHER" id="PTHR43157:SF31">
    <property type="entry name" value="PHOSPHATIDYLINOSITOL-GLYCAN BIOSYNTHESIS CLASS F PROTEIN"/>
    <property type="match status" value="1"/>
</dbReference>
<dbReference type="InterPro" id="IPR036291">
    <property type="entry name" value="NAD(P)-bd_dom_sf"/>
</dbReference>
<dbReference type="Gene3D" id="3.40.50.720">
    <property type="entry name" value="NAD(P)-binding Rossmann-like Domain"/>
    <property type="match status" value="1"/>
</dbReference>
<keyword evidence="1" id="KW-0560">Oxidoreductase</keyword>
<dbReference type="RefSeq" id="WP_345209232.1">
    <property type="nucleotide sequence ID" value="NZ_BAABFT010000001.1"/>
</dbReference>